<evidence type="ECO:0000313" key="1">
    <source>
        <dbReference type="EMBL" id="KXB58252.1"/>
    </source>
</evidence>
<dbReference type="EMBL" id="LSDC01000101">
    <property type="protein sequence ID" value="KXB58252.1"/>
    <property type="molecule type" value="Genomic_DNA"/>
</dbReference>
<dbReference type="AlphaFoldDB" id="A0A133ZS77"/>
<dbReference type="Gene3D" id="1.10.287.800">
    <property type="entry name" value="protein ne1242"/>
    <property type="match status" value="1"/>
</dbReference>
<comment type="caution">
    <text evidence="1">The sequence shown here is derived from an EMBL/GenBank/DDBJ whole genome shotgun (WGS) entry which is preliminary data.</text>
</comment>
<sequence length="202" mass="24259">MIGGTNMSKTLYELAEDLYNNAVNKQDSLYEEIVMETLIDDPDNIDSAMQKYNKCIKFYDIRAYRKVVQIIFKEIIKNDSSKFEYYQLRFKAIGRYAQFRNEFTTKCREVLKEEGNSKDKDDLIAKMDRRRSEQHDLIISLFNQINEIADKYKIRRPYISNKPYFNKNNHEDRNFVAQIVKVHEPLNETLRLFNYFSDENQK</sequence>
<reference evidence="2" key="1">
    <citation type="submission" date="2016-01" db="EMBL/GenBank/DDBJ databases">
        <authorList>
            <person name="Mitreva M."/>
            <person name="Pepin K.H."/>
            <person name="Mihindukulasuriya K.A."/>
            <person name="Fulton R."/>
            <person name="Fronick C."/>
            <person name="O'Laughlin M."/>
            <person name="Miner T."/>
            <person name="Herter B."/>
            <person name="Rosa B.A."/>
            <person name="Cordes M."/>
            <person name="Tomlinson C."/>
            <person name="Wollam A."/>
            <person name="Palsikar V.B."/>
            <person name="Mardis E.R."/>
            <person name="Wilson R.K."/>
        </authorList>
    </citation>
    <scope>NUCLEOTIDE SEQUENCE [LARGE SCALE GENOMIC DNA]</scope>
    <source>
        <strain evidence="2">DNF01167</strain>
    </source>
</reference>
<gene>
    <name evidence="1" type="ORF">HMPREF3186_01490</name>
</gene>
<dbReference type="STRING" id="1379.HMPREF3186_01490"/>
<evidence type="ECO:0000313" key="2">
    <source>
        <dbReference type="Proteomes" id="UP000070355"/>
    </source>
</evidence>
<accession>A0A133ZS77</accession>
<protein>
    <submittedName>
        <fullName evidence="1">Uncharacterized protein</fullName>
    </submittedName>
</protein>
<organism evidence="1 2">
    <name type="scientific">Gemella haemolysans</name>
    <dbReference type="NCBI Taxonomy" id="1379"/>
    <lineage>
        <taxon>Bacteria</taxon>
        <taxon>Bacillati</taxon>
        <taxon>Bacillota</taxon>
        <taxon>Bacilli</taxon>
        <taxon>Bacillales</taxon>
        <taxon>Gemellaceae</taxon>
        <taxon>Gemella</taxon>
    </lineage>
</organism>
<dbReference type="Proteomes" id="UP000070355">
    <property type="component" value="Unassembled WGS sequence"/>
</dbReference>
<dbReference type="PATRIC" id="fig|1379.3.peg.1476"/>
<name>A0A133ZS77_9BACL</name>
<proteinExistence type="predicted"/>